<gene>
    <name evidence="2" type="ORF">CSW08_04910</name>
</gene>
<keyword evidence="1" id="KW-0732">Signal</keyword>
<dbReference type="AlphaFoldDB" id="A0A2N3HMC3"/>
<accession>A0A2N3HMC3</accession>
<organism evidence="2 3">
    <name type="scientific">Confluentibacter flavum</name>
    <dbReference type="NCBI Taxonomy" id="1909700"/>
    <lineage>
        <taxon>Bacteria</taxon>
        <taxon>Pseudomonadati</taxon>
        <taxon>Bacteroidota</taxon>
        <taxon>Flavobacteriia</taxon>
        <taxon>Flavobacteriales</taxon>
        <taxon>Flavobacteriaceae</taxon>
        <taxon>Confluentibacter</taxon>
    </lineage>
</organism>
<dbReference type="Proteomes" id="UP000233435">
    <property type="component" value="Unassembled WGS sequence"/>
</dbReference>
<name>A0A2N3HMC3_9FLAO</name>
<evidence type="ECO:0000256" key="1">
    <source>
        <dbReference type="SAM" id="SignalP"/>
    </source>
</evidence>
<evidence type="ECO:0000313" key="2">
    <source>
        <dbReference type="EMBL" id="PKQ46085.1"/>
    </source>
</evidence>
<proteinExistence type="predicted"/>
<dbReference type="RefSeq" id="WP_106658796.1">
    <property type="nucleotide sequence ID" value="NZ_PJEO01000015.1"/>
</dbReference>
<protein>
    <submittedName>
        <fullName evidence="2">Uncharacterized protein</fullName>
    </submittedName>
</protein>
<reference evidence="2 3" key="1">
    <citation type="submission" date="2017-12" db="EMBL/GenBank/DDBJ databases">
        <title>Confluentibacter flavum sp. nov., isolated from the saline lake.</title>
        <authorList>
            <person name="Yu L."/>
        </authorList>
    </citation>
    <scope>NUCLEOTIDE SEQUENCE [LARGE SCALE GENOMIC DNA]</scope>
    <source>
        <strain evidence="2 3">3B</strain>
    </source>
</reference>
<comment type="caution">
    <text evidence="2">The sequence shown here is derived from an EMBL/GenBank/DDBJ whole genome shotgun (WGS) entry which is preliminary data.</text>
</comment>
<dbReference type="EMBL" id="PJEO01000015">
    <property type="protein sequence ID" value="PKQ46085.1"/>
    <property type="molecule type" value="Genomic_DNA"/>
</dbReference>
<evidence type="ECO:0000313" key="3">
    <source>
        <dbReference type="Proteomes" id="UP000233435"/>
    </source>
</evidence>
<feature type="chain" id="PRO_5014917274" evidence="1">
    <location>
        <begin position="24"/>
        <end position="541"/>
    </location>
</feature>
<dbReference type="OrthoDB" id="1154025at2"/>
<feature type="signal peptide" evidence="1">
    <location>
        <begin position="1"/>
        <end position="23"/>
    </location>
</feature>
<sequence length="541" mass="62728">MKTKCLLLLLLLFISLFSIQLQAQTFSKSINNKIVTDSKVTLTDNNTHSLNQNYIIEASKSDSNYFDVILKSDNNQEETFRIHPLSIDLFSAKFKNSFLKLAAKAEGKSIKNTSTFNELQISYLFAQLVTFERTEDERPVVANITLKQDIPVKIMITDSTFEVKTIDEAKLELTFFNGYIEKVELETELYGTKVRFTNTYSIGISSSNGIKNFTKNNILSFYKYKFDKSKLTRDYYGYYLTINFADIIDYDREIDINANDISPEPTKLVLDETQKTTKLYKEQSTKLFEAIVYSDFLGVFDEENPNGIIQTEIAKKFYINTHRYEITPKGRFLGLLFPPIAFSEGYGWFEYVNLSAMLSKIEENNKFLQPSTISTVDYFSPINIMQHQSFSIGLDINLLYLENQNKKINTNFDFGVRFGRSGLQIDESTQEFFNSITTTIELGFQFIPEKRYGLLISEKLMHFQVYNDDNFNVMSLKNGELVSPENLFNKTQFEFFVNTSTTGKLFIRYNLITELADWDNNYSQFQFGYSFYLLKQNGKSK</sequence>
<keyword evidence="3" id="KW-1185">Reference proteome</keyword>